<dbReference type="PANTHER" id="PTHR33937">
    <property type="entry name" value="IRON-MOLYBDENUM PROTEIN-RELATED-RELATED"/>
    <property type="match status" value="1"/>
</dbReference>
<evidence type="ECO:0000256" key="1">
    <source>
        <dbReference type="ARBA" id="ARBA00010285"/>
    </source>
</evidence>
<feature type="domain" description="Dinitrogenase iron-molybdenum cofactor biosynthesis" evidence="3">
    <location>
        <begin position="118"/>
        <end position="198"/>
    </location>
</feature>
<gene>
    <name evidence="5" type="ORF">IC617_02220</name>
</gene>
<keyword evidence="6" id="KW-1185">Reference proteome</keyword>
<evidence type="ECO:0000259" key="4">
    <source>
        <dbReference type="Pfam" id="PF16844"/>
    </source>
</evidence>
<dbReference type="SUPFAM" id="SSF53146">
    <property type="entry name" value="Nitrogenase accessory factor-like"/>
    <property type="match status" value="1"/>
</dbReference>
<dbReference type="PANTHER" id="PTHR33937:SF1">
    <property type="entry name" value="IRON-MOLIBDENUM COFACTOR PROCESSING PROTEIN"/>
    <property type="match status" value="1"/>
</dbReference>
<comment type="similarity">
    <text evidence="1">Belongs to the NifX/NifY family.</text>
</comment>
<dbReference type="InterPro" id="IPR031763">
    <property type="entry name" value="NafY_N"/>
</dbReference>
<dbReference type="RefSeq" id="WP_191143362.1">
    <property type="nucleotide sequence ID" value="NZ_JACXAF010000002.1"/>
</dbReference>
<dbReference type="InterPro" id="IPR003731">
    <property type="entry name" value="Di-Nase_FeMo-co_biosynth"/>
</dbReference>
<dbReference type="AlphaFoldDB" id="A0A8J6QFA7"/>
<dbReference type="InterPro" id="IPR051840">
    <property type="entry name" value="NifX/NifY_domain"/>
</dbReference>
<dbReference type="Pfam" id="PF02579">
    <property type="entry name" value="Nitro_FeMo-Co"/>
    <property type="match status" value="1"/>
</dbReference>
<dbReference type="Gene3D" id="3.30.420.130">
    <property type="entry name" value="Dinitrogenase iron-molybdenum cofactor biosynthesis domain"/>
    <property type="match status" value="1"/>
</dbReference>
<dbReference type="InterPro" id="IPR034169">
    <property type="entry name" value="NifX-like"/>
</dbReference>
<evidence type="ECO:0000256" key="2">
    <source>
        <dbReference type="ARBA" id="ARBA00023231"/>
    </source>
</evidence>
<keyword evidence="2" id="KW-0535">Nitrogen fixation</keyword>
<protein>
    <submittedName>
        <fullName evidence="5">Dinitrogenase iron-molybdenum cofactor</fullName>
    </submittedName>
</protein>
<dbReference type="Gene3D" id="1.10.150.590">
    <property type="entry name" value="Dinitrogenase iron-molybdenum cofactor, N-terminal"/>
    <property type="match status" value="1"/>
</dbReference>
<feature type="domain" description="Dinitrogenase iron-molybdenum cofactor N-terminal" evidence="4">
    <location>
        <begin position="10"/>
        <end position="97"/>
    </location>
</feature>
<dbReference type="InterPro" id="IPR038127">
    <property type="entry name" value="NafY_N_sf"/>
</dbReference>
<dbReference type="CDD" id="cd00853">
    <property type="entry name" value="NifX"/>
    <property type="match status" value="1"/>
</dbReference>
<sequence length="230" mass="24777">MTTTLSNAAISESVALRLALAAKAVPQLQLATLVTTLVSQLGEVLTEKKLRSISPKQLRTWFSEDLPAQIEPPDRVQLAQVHAVLTGEEVATMEAPEVTATEPLAGPKVKVAVTSNNQQQIDGHFGSCLRVLVYEVNADSWQLVDVRPVTCTASGDARTSFMIELLADCQILSTLSIGGPAAARVTRANVHPLKQTTPADADLMLSRIRQVMHEGPPPWLKKAISENQSN</sequence>
<evidence type="ECO:0000313" key="6">
    <source>
        <dbReference type="Proteomes" id="UP000638014"/>
    </source>
</evidence>
<proteinExistence type="inferred from homology"/>
<dbReference type="Pfam" id="PF16844">
    <property type="entry name" value="DIMCO_N"/>
    <property type="match status" value="1"/>
</dbReference>
<name>A0A8J6QFA7_9GAMM</name>
<dbReference type="InterPro" id="IPR036105">
    <property type="entry name" value="DiNase_FeMo-co_biosyn_sf"/>
</dbReference>
<reference evidence="5" key="1">
    <citation type="submission" date="2020-09" db="EMBL/GenBank/DDBJ databases">
        <title>A novel bacterium of genus Neiella, isolated from South China Sea.</title>
        <authorList>
            <person name="Huang H."/>
            <person name="Mo K."/>
            <person name="Hu Y."/>
        </authorList>
    </citation>
    <scope>NUCLEOTIDE SEQUENCE</scope>
    <source>
        <strain evidence="5">HB171785</strain>
    </source>
</reference>
<dbReference type="EMBL" id="JACXAF010000002">
    <property type="protein sequence ID" value="MBD1388235.1"/>
    <property type="molecule type" value="Genomic_DNA"/>
</dbReference>
<dbReference type="Proteomes" id="UP000638014">
    <property type="component" value="Unassembled WGS sequence"/>
</dbReference>
<accession>A0A8J6QFA7</accession>
<organism evidence="5 6">
    <name type="scientific">Neiella litorisoli</name>
    <dbReference type="NCBI Taxonomy" id="2771431"/>
    <lineage>
        <taxon>Bacteria</taxon>
        <taxon>Pseudomonadati</taxon>
        <taxon>Pseudomonadota</taxon>
        <taxon>Gammaproteobacteria</taxon>
        <taxon>Alteromonadales</taxon>
        <taxon>Echinimonadaceae</taxon>
        <taxon>Neiella</taxon>
    </lineage>
</organism>
<evidence type="ECO:0000313" key="5">
    <source>
        <dbReference type="EMBL" id="MBD1388235.1"/>
    </source>
</evidence>
<evidence type="ECO:0000259" key="3">
    <source>
        <dbReference type="Pfam" id="PF02579"/>
    </source>
</evidence>
<comment type="caution">
    <text evidence="5">The sequence shown here is derived from an EMBL/GenBank/DDBJ whole genome shotgun (WGS) entry which is preliminary data.</text>
</comment>